<comment type="caution">
    <text evidence="3">The sequence shown here is derived from an EMBL/GenBank/DDBJ whole genome shotgun (WGS) entry which is preliminary data.</text>
</comment>
<feature type="transmembrane region" description="Helical" evidence="1">
    <location>
        <begin position="74"/>
        <end position="91"/>
    </location>
</feature>
<gene>
    <name evidence="3" type="ORF">Amme_023_010</name>
</gene>
<keyword evidence="4" id="KW-1185">Reference proteome</keyword>
<keyword evidence="1" id="KW-0812">Transmembrane</keyword>
<feature type="transmembrane region" description="Helical" evidence="1">
    <location>
        <begin position="126"/>
        <end position="146"/>
    </location>
</feature>
<protein>
    <recommendedName>
        <fullName evidence="2">EamA domain-containing protein</fullName>
    </recommendedName>
</protein>
<dbReference type="Pfam" id="PF00892">
    <property type="entry name" value="EamA"/>
    <property type="match status" value="2"/>
</dbReference>
<dbReference type="Proteomes" id="UP000019760">
    <property type="component" value="Unassembled WGS sequence"/>
</dbReference>
<feature type="domain" description="EamA" evidence="2">
    <location>
        <begin position="15"/>
        <end position="145"/>
    </location>
</feature>
<evidence type="ECO:0000259" key="2">
    <source>
        <dbReference type="Pfam" id="PF00892"/>
    </source>
</evidence>
<sequence length="300" mass="31324">MKRSLASVETATGTALAAIVALLSWASAYPVTRVALRDMPAIPLAAARYGLAAVLAIGWLLWKRPGVPARADWPRFLLCGAVGITLYNILFNTGEETVSAGAASLIIASAPILATMIAVTLMGEKLTGWGWTGSLISFAGVAVIVLNGRRELAFGSGAVLVLGCALCGAIYTTAQRKLVLRYGALNAIAWILIIGAALLAPWWGTMIRALPTVSPLTRFSILELGIFPAALGYAAWGHVIAVRGAARTAALLYLLPPLAVVMAWLLTGECPTLETLLGGAIVMGGVILTNTRGKPRRAVL</sequence>
<feature type="domain" description="EamA" evidence="2">
    <location>
        <begin position="156"/>
        <end position="290"/>
    </location>
</feature>
<organism evidence="3 4">
    <name type="scientific">Acidomonas methanolica NBRC 104435</name>
    <dbReference type="NCBI Taxonomy" id="1231351"/>
    <lineage>
        <taxon>Bacteria</taxon>
        <taxon>Pseudomonadati</taxon>
        <taxon>Pseudomonadota</taxon>
        <taxon>Alphaproteobacteria</taxon>
        <taxon>Acetobacterales</taxon>
        <taxon>Acetobacteraceae</taxon>
        <taxon>Acidomonas</taxon>
    </lineage>
</organism>
<keyword evidence="1" id="KW-0472">Membrane</keyword>
<proteinExistence type="predicted"/>
<dbReference type="OrthoDB" id="9809509at2"/>
<evidence type="ECO:0000256" key="1">
    <source>
        <dbReference type="SAM" id="Phobius"/>
    </source>
</evidence>
<dbReference type="InterPro" id="IPR052756">
    <property type="entry name" value="Alkyne_AA_exporter"/>
</dbReference>
<accession>A0A023D2Q1</accession>
<feature type="transmembrane region" description="Helical" evidence="1">
    <location>
        <begin position="273"/>
        <end position="291"/>
    </location>
</feature>
<feature type="transmembrane region" description="Helical" evidence="1">
    <location>
        <begin position="184"/>
        <end position="204"/>
    </location>
</feature>
<name>A0A023D2Q1_ACIMT</name>
<feature type="transmembrane region" description="Helical" evidence="1">
    <location>
        <begin position="248"/>
        <end position="267"/>
    </location>
</feature>
<feature type="transmembrane region" description="Helical" evidence="1">
    <location>
        <begin position="44"/>
        <end position="62"/>
    </location>
</feature>
<feature type="transmembrane region" description="Helical" evidence="1">
    <location>
        <begin position="152"/>
        <end position="172"/>
    </location>
</feature>
<evidence type="ECO:0000313" key="4">
    <source>
        <dbReference type="Proteomes" id="UP000019760"/>
    </source>
</evidence>
<dbReference type="InterPro" id="IPR037185">
    <property type="entry name" value="EmrE-like"/>
</dbReference>
<keyword evidence="1" id="KW-1133">Transmembrane helix</keyword>
<dbReference type="AlphaFoldDB" id="A0A023D2Q1"/>
<evidence type="ECO:0000313" key="3">
    <source>
        <dbReference type="EMBL" id="GAJ28417.1"/>
    </source>
</evidence>
<feature type="transmembrane region" description="Helical" evidence="1">
    <location>
        <begin position="216"/>
        <end position="236"/>
    </location>
</feature>
<dbReference type="EMBL" id="BAND01000023">
    <property type="protein sequence ID" value="GAJ28417.1"/>
    <property type="molecule type" value="Genomic_DNA"/>
</dbReference>
<reference evidence="3 4" key="2">
    <citation type="journal article" date="2014" name="FEMS Microbiol. Lett.">
        <title>Draft genomic DNA sequence of the facultatively methylotrophic bacterium Acidomonas methanolica type strain MB58.</title>
        <authorList>
            <person name="Higashiura N."/>
            <person name="Hadano H."/>
            <person name="Hirakawa H."/>
            <person name="Matsutani M."/>
            <person name="Takabe S."/>
            <person name="Matsushita K."/>
            <person name="Azuma Y."/>
        </authorList>
    </citation>
    <scope>NUCLEOTIDE SEQUENCE [LARGE SCALE GENOMIC DNA]</scope>
    <source>
        <strain evidence="3 4">MB58</strain>
    </source>
</reference>
<dbReference type="RefSeq" id="WP_042056982.1">
    <property type="nucleotide sequence ID" value="NZ_BAND01000023.1"/>
</dbReference>
<dbReference type="GO" id="GO:0016020">
    <property type="term" value="C:membrane"/>
    <property type="evidence" value="ECO:0007669"/>
    <property type="project" value="InterPro"/>
</dbReference>
<dbReference type="PANTHER" id="PTHR12715:SF4">
    <property type="entry name" value="EAMA DOMAIN-CONTAINING PROTEIN"/>
    <property type="match status" value="1"/>
</dbReference>
<reference evidence="4" key="1">
    <citation type="journal article" date="2014" name="FEMS Microbiol. Lett.">
        <title>Draft Genomic DNA Sequence of the Facultatively Methylotrophic Bacterium Acidomonas methanolica type strain MB58.</title>
        <authorList>
            <person name="Higashiura N."/>
            <person name="Hadano H."/>
            <person name="Hirakawa H."/>
            <person name="Matsutani M."/>
            <person name="Takabe S."/>
            <person name="Matsushita K."/>
            <person name="Azuma Y."/>
        </authorList>
    </citation>
    <scope>NUCLEOTIDE SEQUENCE [LARGE SCALE GENOMIC DNA]</scope>
    <source>
        <strain evidence="4">MB58</strain>
    </source>
</reference>
<dbReference type="InterPro" id="IPR000620">
    <property type="entry name" value="EamA_dom"/>
</dbReference>
<dbReference type="PANTHER" id="PTHR12715">
    <property type="entry name" value="TRANSPORTER, DRUG/METABOLITE EXPORTER FAMILY"/>
    <property type="match status" value="1"/>
</dbReference>
<feature type="transmembrane region" description="Helical" evidence="1">
    <location>
        <begin position="97"/>
        <end position="119"/>
    </location>
</feature>
<dbReference type="SUPFAM" id="SSF103481">
    <property type="entry name" value="Multidrug resistance efflux transporter EmrE"/>
    <property type="match status" value="2"/>
</dbReference>